<evidence type="ECO:0000313" key="12">
    <source>
        <dbReference type="Proteomes" id="UP001061862"/>
    </source>
</evidence>
<dbReference type="InterPro" id="IPR036895">
    <property type="entry name" value="Uracil-DNA_glycosylase-like_sf"/>
</dbReference>
<dbReference type="Gene3D" id="3.40.470.10">
    <property type="entry name" value="Uracil-DNA glycosylase-like domain"/>
    <property type="match status" value="1"/>
</dbReference>
<evidence type="ECO:0000256" key="2">
    <source>
        <dbReference type="ARBA" id="ARBA00019403"/>
    </source>
</evidence>
<accession>A0ABY6CHU5</accession>
<dbReference type="InterPro" id="IPR005273">
    <property type="entry name" value="Ura-DNA_glyco_family4"/>
</dbReference>
<keyword evidence="5" id="KW-0227">DNA damage</keyword>
<keyword evidence="6" id="KW-0378">Hydrolase</keyword>
<organism evidence="11 12">
    <name type="scientific">Devosia neptuniae</name>
    <dbReference type="NCBI Taxonomy" id="191302"/>
    <lineage>
        <taxon>Bacteria</taxon>
        <taxon>Pseudomonadati</taxon>
        <taxon>Pseudomonadota</taxon>
        <taxon>Alphaproteobacteria</taxon>
        <taxon>Hyphomicrobiales</taxon>
        <taxon>Devosiaceae</taxon>
        <taxon>Devosia</taxon>
    </lineage>
</organism>
<dbReference type="Proteomes" id="UP001061862">
    <property type="component" value="Chromosome"/>
</dbReference>
<dbReference type="SMART" id="SM00986">
    <property type="entry name" value="UDG"/>
    <property type="match status" value="1"/>
</dbReference>
<evidence type="ECO:0000256" key="6">
    <source>
        <dbReference type="ARBA" id="ARBA00022801"/>
    </source>
</evidence>
<comment type="similarity">
    <text evidence="1">Belongs to the uracil-DNA glycosylase (UDG) superfamily. Type 4 (UDGa) family.</text>
</comment>
<keyword evidence="4" id="KW-0479">Metal-binding</keyword>
<evidence type="ECO:0000256" key="8">
    <source>
        <dbReference type="ARBA" id="ARBA00023014"/>
    </source>
</evidence>
<dbReference type="PANTHER" id="PTHR33693:SF9">
    <property type="entry name" value="TYPE-4 URACIL-DNA GLYCOSYLASE"/>
    <property type="match status" value="1"/>
</dbReference>
<evidence type="ECO:0000256" key="1">
    <source>
        <dbReference type="ARBA" id="ARBA00006521"/>
    </source>
</evidence>
<keyword evidence="7" id="KW-0408">Iron</keyword>
<sequence length="245" mass="26737">MVALLPRGKPLNRPAVAPATPAACAALLNEQAKTSEQIMAEHSPAETEITSLAQARAAARSCTRCPLYEHATQTVFGEGPRDALVMFVGEQPGDKEDLAGKPFIGPAGKVLDEAVEKTGIDRRRVYVTNAVKHFKFVPRGKRRLHQRPDGGEIQACKFWLELEIAFIKPKIIVALGATAARSLLGKTVTIGKLRGAPIKRDDGATLFVTNHPSYLLRIRDKADQARERARFEEELSMVRSAIPAP</sequence>
<keyword evidence="9" id="KW-0234">DNA repair</keyword>
<evidence type="ECO:0000256" key="7">
    <source>
        <dbReference type="ARBA" id="ARBA00023004"/>
    </source>
</evidence>
<keyword evidence="12" id="KW-1185">Reference proteome</keyword>
<dbReference type="SUPFAM" id="SSF52141">
    <property type="entry name" value="Uracil-DNA glycosylase-like"/>
    <property type="match status" value="1"/>
</dbReference>
<gene>
    <name evidence="11" type="ORF">N8A98_11820</name>
</gene>
<dbReference type="EMBL" id="CP104965">
    <property type="protein sequence ID" value="UXN71814.1"/>
    <property type="molecule type" value="Genomic_DNA"/>
</dbReference>
<keyword evidence="8" id="KW-0411">Iron-sulfur</keyword>
<protein>
    <recommendedName>
        <fullName evidence="2">Type-4 uracil-DNA glycosylase</fullName>
    </recommendedName>
</protein>
<name>A0ABY6CHU5_9HYPH</name>
<evidence type="ECO:0000256" key="5">
    <source>
        <dbReference type="ARBA" id="ARBA00022763"/>
    </source>
</evidence>
<dbReference type="CDD" id="cd10030">
    <property type="entry name" value="UDG-F4_TTUDGA_SPO1dp_like"/>
    <property type="match status" value="1"/>
</dbReference>
<dbReference type="Pfam" id="PF03167">
    <property type="entry name" value="UDG"/>
    <property type="match status" value="1"/>
</dbReference>
<reference evidence="11 12" key="1">
    <citation type="submission" date="2022-09" db="EMBL/GenBank/DDBJ databases">
        <title>Interaction between co-microsymbionts with complementary sets of symbiotic genes in legume-rhizobium systems.</title>
        <authorList>
            <person name="Safronova V."/>
            <person name="Sazanova A."/>
            <person name="Afonin A."/>
            <person name="Chirak E."/>
        </authorList>
    </citation>
    <scope>NUCLEOTIDE SEQUENCE [LARGE SCALE GENOMIC DNA]</scope>
    <source>
        <strain evidence="11 12">A18/4-1</strain>
    </source>
</reference>
<evidence type="ECO:0000259" key="10">
    <source>
        <dbReference type="SMART" id="SM00986"/>
    </source>
</evidence>
<dbReference type="PANTHER" id="PTHR33693">
    <property type="entry name" value="TYPE-5 URACIL-DNA GLYCOSYLASE"/>
    <property type="match status" value="1"/>
</dbReference>
<keyword evidence="3" id="KW-0004">4Fe-4S</keyword>
<feature type="domain" description="Uracil-DNA glycosylase-like" evidence="10">
    <location>
        <begin position="76"/>
        <end position="235"/>
    </location>
</feature>
<dbReference type="RefSeq" id="WP_262171541.1">
    <property type="nucleotide sequence ID" value="NZ_CP104965.1"/>
</dbReference>
<proteinExistence type="inferred from homology"/>
<dbReference type="NCBIfam" id="TIGR00758">
    <property type="entry name" value="UDG_fam4"/>
    <property type="match status" value="1"/>
</dbReference>
<dbReference type="NCBIfam" id="TIGR03914">
    <property type="entry name" value="UDG_fam_dom"/>
    <property type="match status" value="1"/>
</dbReference>
<evidence type="ECO:0000256" key="3">
    <source>
        <dbReference type="ARBA" id="ARBA00022485"/>
    </source>
</evidence>
<dbReference type="InterPro" id="IPR005122">
    <property type="entry name" value="Uracil-DNA_glycosylase-like"/>
</dbReference>
<dbReference type="SMART" id="SM00987">
    <property type="entry name" value="UreE_C"/>
    <property type="match status" value="1"/>
</dbReference>
<evidence type="ECO:0000256" key="9">
    <source>
        <dbReference type="ARBA" id="ARBA00023204"/>
    </source>
</evidence>
<dbReference type="InterPro" id="IPR051536">
    <property type="entry name" value="UDG_Type-4/5"/>
</dbReference>
<evidence type="ECO:0000313" key="11">
    <source>
        <dbReference type="EMBL" id="UXN71814.1"/>
    </source>
</evidence>
<evidence type="ECO:0000256" key="4">
    <source>
        <dbReference type="ARBA" id="ARBA00022723"/>
    </source>
</evidence>